<comment type="caution">
    <text evidence="1">The sequence shown here is derived from an EMBL/GenBank/DDBJ whole genome shotgun (WGS) entry which is preliminary data.</text>
</comment>
<keyword evidence="2" id="KW-1185">Reference proteome</keyword>
<protein>
    <submittedName>
        <fullName evidence="1">Uncharacterized protein</fullName>
    </submittedName>
</protein>
<accession>A0A8J6HSX6</accession>
<dbReference type="Pfam" id="PF02312">
    <property type="entry name" value="CBF_beta"/>
    <property type="match status" value="1"/>
</dbReference>
<dbReference type="AlphaFoldDB" id="A0A8J6HSX6"/>
<evidence type="ECO:0000313" key="1">
    <source>
        <dbReference type="EMBL" id="KAH0821206.1"/>
    </source>
</evidence>
<proteinExistence type="predicted"/>
<dbReference type="InterPro" id="IPR003417">
    <property type="entry name" value="CBF_beta"/>
</dbReference>
<reference evidence="1" key="2">
    <citation type="submission" date="2021-08" db="EMBL/GenBank/DDBJ databases">
        <authorList>
            <person name="Eriksson T."/>
        </authorList>
    </citation>
    <scope>NUCLEOTIDE SEQUENCE</scope>
    <source>
        <strain evidence="1">Stoneville</strain>
        <tissue evidence="1">Whole head</tissue>
    </source>
</reference>
<gene>
    <name evidence="1" type="ORF">GEV33_001585</name>
</gene>
<dbReference type="GO" id="GO:0005634">
    <property type="term" value="C:nucleus"/>
    <property type="evidence" value="ECO:0007669"/>
    <property type="project" value="InterPro"/>
</dbReference>
<reference evidence="1" key="1">
    <citation type="journal article" date="2020" name="J Insects Food Feed">
        <title>The yellow mealworm (Tenebrio molitor) genome: a resource for the emerging insects as food and feed industry.</title>
        <authorList>
            <person name="Eriksson T."/>
            <person name="Andere A."/>
            <person name="Kelstrup H."/>
            <person name="Emery V."/>
            <person name="Picard C."/>
        </authorList>
    </citation>
    <scope>NUCLEOTIDE SEQUENCE</scope>
    <source>
        <strain evidence="1">Stoneville</strain>
        <tissue evidence="1">Whole head</tissue>
    </source>
</reference>
<sequence>MKRRRGLSALDLQSSWRSTSRLPSSWKIWQRWLNLELDEMGCLVSCAERSSQEDALLRKQIERYNQGLLELEDEKRS</sequence>
<dbReference type="GO" id="GO:0003713">
    <property type="term" value="F:transcription coactivator activity"/>
    <property type="evidence" value="ECO:0007669"/>
    <property type="project" value="InterPro"/>
</dbReference>
<dbReference type="Proteomes" id="UP000719412">
    <property type="component" value="Unassembled WGS sequence"/>
</dbReference>
<name>A0A8J6HSX6_TENMO</name>
<evidence type="ECO:0000313" key="2">
    <source>
        <dbReference type="Proteomes" id="UP000719412"/>
    </source>
</evidence>
<dbReference type="EMBL" id="JABDTM020009020">
    <property type="protein sequence ID" value="KAH0821206.1"/>
    <property type="molecule type" value="Genomic_DNA"/>
</dbReference>
<organism evidence="1 2">
    <name type="scientific">Tenebrio molitor</name>
    <name type="common">Yellow mealworm beetle</name>
    <dbReference type="NCBI Taxonomy" id="7067"/>
    <lineage>
        <taxon>Eukaryota</taxon>
        <taxon>Metazoa</taxon>
        <taxon>Ecdysozoa</taxon>
        <taxon>Arthropoda</taxon>
        <taxon>Hexapoda</taxon>
        <taxon>Insecta</taxon>
        <taxon>Pterygota</taxon>
        <taxon>Neoptera</taxon>
        <taxon>Endopterygota</taxon>
        <taxon>Coleoptera</taxon>
        <taxon>Polyphaga</taxon>
        <taxon>Cucujiformia</taxon>
        <taxon>Tenebrionidae</taxon>
        <taxon>Tenebrio</taxon>
    </lineage>
</organism>